<dbReference type="InterPro" id="IPR033186">
    <property type="entry name" value="HerA_C"/>
</dbReference>
<dbReference type="RefSeq" id="WP_012799332.1">
    <property type="nucleotide sequence ID" value="NC_013165.1"/>
</dbReference>
<dbReference type="InterPro" id="IPR051162">
    <property type="entry name" value="T4SS_component"/>
</dbReference>
<evidence type="ECO:0000313" key="3">
    <source>
        <dbReference type="EMBL" id="ACV23232.1"/>
    </source>
</evidence>
<dbReference type="KEGG" id="shi:Shel_22220"/>
<dbReference type="PANTHER" id="PTHR30121:SF6">
    <property type="entry name" value="SLR6007 PROTEIN"/>
    <property type="match status" value="1"/>
</dbReference>
<reference evidence="3 4" key="1">
    <citation type="journal article" date="2009" name="Stand. Genomic Sci.">
        <title>Complete genome sequence of Slackia heliotrinireducens type strain (RHS 1).</title>
        <authorList>
            <person name="Pukall R."/>
            <person name="Lapidus A."/>
            <person name="Nolan M."/>
            <person name="Copeland A."/>
            <person name="Glavina Del Rio T."/>
            <person name="Lucas S."/>
            <person name="Chen F."/>
            <person name="Tice H."/>
            <person name="Cheng J.F."/>
            <person name="Chertkov O."/>
            <person name="Bruce D."/>
            <person name="Goodwin L."/>
            <person name="Kuske C."/>
            <person name="Brettin T."/>
            <person name="Detter J.C."/>
            <person name="Han C."/>
            <person name="Pitluck S."/>
            <person name="Pati A."/>
            <person name="Mavrommatis K."/>
            <person name="Ivanova N."/>
            <person name="Ovchinnikova G."/>
            <person name="Chen A."/>
            <person name="Palaniappan K."/>
            <person name="Schneider S."/>
            <person name="Rohde M."/>
            <person name="Chain P."/>
            <person name="D'haeseleer P."/>
            <person name="Goker M."/>
            <person name="Bristow J."/>
            <person name="Eisen J.A."/>
            <person name="Markowitz V."/>
            <person name="Kyrpides N.C."/>
            <person name="Klenk H.P."/>
            <person name="Hugenholtz P."/>
        </authorList>
    </citation>
    <scope>NUCLEOTIDE SEQUENCE [LARGE SCALE GENOMIC DNA]</scope>
    <source>
        <strain evidence="4">ATCC 29202 / DSM 20476 / NCTC 11029 / RHS 1</strain>
    </source>
</reference>
<dbReference type="PANTHER" id="PTHR30121">
    <property type="entry name" value="UNCHARACTERIZED PROTEIN YJGR-RELATED"/>
    <property type="match status" value="1"/>
</dbReference>
<dbReference type="eggNOG" id="COG3064">
    <property type="taxonomic scope" value="Bacteria"/>
</dbReference>
<dbReference type="CDD" id="cd01127">
    <property type="entry name" value="TrwB_TraG_TraD_VirD4"/>
    <property type="match status" value="1"/>
</dbReference>
<sequence>MYVDDKLLIAQGTEPVYLYPHMANRHGLIAGATGTGKTVTLKTIAQSMSDAGIPTFLADIKGDVSGMAVPGQATEKLVARLAALGVYDYDFHACPVRFWDVFGEQGTPVRTTITEMGPVLLARLLDLTDVQQGVLNIAFHVADDEGMLLLDLKDLRSMIAYLGENAQEYTTRYGQIAKTSVGAIQRSLLELEDAGGEIFFGEPALELEDWLKCDEDGKGYVNILDCVKLAQSPLLYSTFLLWMLSELYEMLPEAGDLDKPKMCFFFDEAHLLFDDAPKALLDKVEQIVKLIRSKGVGVYFITQNPADIPDEVLAQLGNRVQHALRAYTPAEQKSIKAAADSFRDNPDFDEREAITDLATGEALISFLDADGKPSVVQRAKVIAPACSMDAAPDDDKRYIIDNGAFMPKYKTPIDRVSAYEILEKKAIAAAEEADRLAAEAEAEKLRLELEKQAEKERIAAEKEAARIQKEIEKEEAKRKAAEEKEFARMVAEAERQRERELKAIEKEEAARRRDRERIANAALTSLSRTLGNGLARGLLGVLKR</sequence>
<dbReference type="EMBL" id="CP001684">
    <property type="protein sequence ID" value="ACV23232.1"/>
    <property type="molecule type" value="Genomic_DNA"/>
</dbReference>
<dbReference type="AlphaFoldDB" id="C7N110"/>
<keyword evidence="1" id="KW-0175">Coiled coil</keyword>
<dbReference type="Proteomes" id="UP000002026">
    <property type="component" value="Chromosome"/>
</dbReference>
<feature type="domain" description="Helicase HerA-like C-terminal" evidence="2">
    <location>
        <begin position="12"/>
        <end position="465"/>
    </location>
</feature>
<dbReference type="eggNOG" id="COG0433">
    <property type="taxonomic scope" value="Bacteria"/>
</dbReference>
<dbReference type="SUPFAM" id="SSF52540">
    <property type="entry name" value="P-loop containing nucleoside triphosphate hydrolases"/>
    <property type="match status" value="1"/>
</dbReference>
<evidence type="ECO:0000313" key="4">
    <source>
        <dbReference type="Proteomes" id="UP000002026"/>
    </source>
</evidence>
<accession>C7N110</accession>
<dbReference type="InterPro" id="IPR027417">
    <property type="entry name" value="P-loop_NTPase"/>
</dbReference>
<protein>
    <submittedName>
        <fullName evidence="3">Predicted ATPase</fullName>
    </submittedName>
</protein>
<keyword evidence="4" id="KW-1185">Reference proteome</keyword>
<feature type="coiled-coil region" evidence="1">
    <location>
        <begin position="419"/>
        <end position="510"/>
    </location>
</feature>
<name>C7N110_SLAHD</name>
<dbReference type="Pfam" id="PF05872">
    <property type="entry name" value="HerA_C"/>
    <property type="match status" value="1"/>
</dbReference>
<evidence type="ECO:0000259" key="2">
    <source>
        <dbReference type="Pfam" id="PF05872"/>
    </source>
</evidence>
<organism evidence="3 4">
    <name type="scientific">Slackia heliotrinireducens (strain ATCC 29202 / DSM 20476 / NCTC 11029 / RHS 1)</name>
    <name type="common">Peptococcus heliotrinreducens</name>
    <dbReference type="NCBI Taxonomy" id="471855"/>
    <lineage>
        <taxon>Bacteria</taxon>
        <taxon>Bacillati</taxon>
        <taxon>Actinomycetota</taxon>
        <taxon>Coriobacteriia</taxon>
        <taxon>Eggerthellales</taxon>
        <taxon>Eggerthellaceae</taxon>
        <taxon>Slackia</taxon>
    </lineage>
</organism>
<proteinExistence type="predicted"/>
<dbReference type="Gene3D" id="3.40.50.300">
    <property type="entry name" value="P-loop containing nucleotide triphosphate hydrolases"/>
    <property type="match status" value="2"/>
</dbReference>
<dbReference type="STRING" id="471855.Shel_22220"/>
<gene>
    <name evidence="3" type="ordered locus">Shel_22220</name>
</gene>
<dbReference type="HOGENOM" id="CLU_028164_1_1_11"/>
<evidence type="ECO:0000256" key="1">
    <source>
        <dbReference type="SAM" id="Coils"/>
    </source>
</evidence>